<keyword evidence="4" id="KW-0862">Zinc</keyword>
<feature type="non-terminal residue" evidence="6">
    <location>
        <position position="1"/>
    </location>
</feature>
<feature type="non-terminal residue" evidence="6">
    <location>
        <position position="148"/>
    </location>
</feature>
<evidence type="ECO:0008006" key="8">
    <source>
        <dbReference type="Google" id="ProtNLM"/>
    </source>
</evidence>
<dbReference type="GO" id="GO:0005634">
    <property type="term" value="C:nucleus"/>
    <property type="evidence" value="ECO:0007669"/>
    <property type="project" value="UniProtKB-SubCell"/>
</dbReference>
<name>G5A1R4_PHYSP</name>
<dbReference type="OMA" id="CLAHCLH"/>
<comment type="subcellular location">
    <subcellularLocation>
        <location evidence="1">Nucleus</location>
    </subcellularLocation>
</comment>
<evidence type="ECO:0000313" key="6">
    <source>
        <dbReference type="EMBL" id="EGZ10862.1"/>
    </source>
</evidence>
<dbReference type="GO" id="GO:0008270">
    <property type="term" value="F:zinc ion binding"/>
    <property type="evidence" value="ECO:0007669"/>
    <property type="project" value="UniProtKB-KW"/>
</dbReference>
<gene>
    <name evidence="6" type="ORF">PHYSODRAFT_418793</name>
</gene>
<evidence type="ECO:0000256" key="4">
    <source>
        <dbReference type="ARBA" id="ARBA00022833"/>
    </source>
</evidence>
<dbReference type="EMBL" id="JH159158">
    <property type="protein sequence ID" value="EGZ10862.1"/>
    <property type="molecule type" value="Genomic_DNA"/>
</dbReference>
<keyword evidence="5" id="KW-0539">Nucleus</keyword>
<proteinExistence type="predicted"/>
<sequence>LRKITPQQQVHLNKLLAAWIAHHFRPMIIVEDEGFIAVIRYITEDISAVQVSLPERTKISQEIVALAVEYRKRVKLAMKVTCDIWTARNSKSYISVTVHYVDNEFCPQSWTLEHMACLAHCLHLVVGGAMIKKKRRSESADEPELAAD</sequence>
<evidence type="ECO:0000256" key="2">
    <source>
        <dbReference type="ARBA" id="ARBA00022723"/>
    </source>
</evidence>
<evidence type="ECO:0000256" key="1">
    <source>
        <dbReference type="ARBA" id="ARBA00004123"/>
    </source>
</evidence>
<dbReference type="SUPFAM" id="SSF53098">
    <property type="entry name" value="Ribonuclease H-like"/>
    <property type="match status" value="1"/>
</dbReference>
<dbReference type="GeneID" id="20652036"/>
<dbReference type="Proteomes" id="UP000002640">
    <property type="component" value="Unassembled WGS sequence"/>
</dbReference>
<dbReference type="InParanoid" id="G5A1R4"/>
<dbReference type="KEGG" id="psoj:PHYSODRAFT_418793"/>
<keyword evidence="2" id="KW-0479">Metal-binding</keyword>
<keyword evidence="3" id="KW-0863">Zinc-finger</keyword>
<dbReference type="InterPro" id="IPR012337">
    <property type="entry name" value="RNaseH-like_sf"/>
</dbReference>
<dbReference type="AlphaFoldDB" id="G5A1R4"/>
<evidence type="ECO:0000313" key="7">
    <source>
        <dbReference type="Proteomes" id="UP000002640"/>
    </source>
</evidence>
<dbReference type="STRING" id="1094619.G5A1R4"/>
<organism evidence="6 7">
    <name type="scientific">Phytophthora sojae (strain P6497)</name>
    <name type="common">Soybean stem and root rot agent</name>
    <name type="synonym">Phytophthora megasperma f. sp. glycines</name>
    <dbReference type="NCBI Taxonomy" id="1094619"/>
    <lineage>
        <taxon>Eukaryota</taxon>
        <taxon>Sar</taxon>
        <taxon>Stramenopiles</taxon>
        <taxon>Oomycota</taxon>
        <taxon>Peronosporomycetes</taxon>
        <taxon>Peronosporales</taxon>
        <taxon>Peronosporaceae</taxon>
        <taxon>Phytophthora</taxon>
    </lineage>
</organism>
<evidence type="ECO:0000256" key="3">
    <source>
        <dbReference type="ARBA" id="ARBA00022771"/>
    </source>
</evidence>
<reference evidence="6 7" key="1">
    <citation type="journal article" date="2006" name="Science">
        <title>Phytophthora genome sequences uncover evolutionary origins and mechanisms of pathogenesis.</title>
        <authorList>
            <person name="Tyler B.M."/>
            <person name="Tripathy S."/>
            <person name="Zhang X."/>
            <person name="Dehal P."/>
            <person name="Jiang R.H."/>
            <person name="Aerts A."/>
            <person name="Arredondo F.D."/>
            <person name="Baxter L."/>
            <person name="Bensasson D."/>
            <person name="Beynon J.L."/>
            <person name="Chapman J."/>
            <person name="Damasceno C.M."/>
            <person name="Dorrance A.E."/>
            <person name="Dou D."/>
            <person name="Dickerman A.W."/>
            <person name="Dubchak I.L."/>
            <person name="Garbelotto M."/>
            <person name="Gijzen M."/>
            <person name="Gordon S.G."/>
            <person name="Govers F."/>
            <person name="Grunwald N.J."/>
            <person name="Huang W."/>
            <person name="Ivors K.L."/>
            <person name="Jones R.W."/>
            <person name="Kamoun S."/>
            <person name="Krampis K."/>
            <person name="Lamour K.H."/>
            <person name="Lee M.K."/>
            <person name="McDonald W.H."/>
            <person name="Medina M."/>
            <person name="Meijer H.J."/>
            <person name="Nordberg E.K."/>
            <person name="Maclean D.J."/>
            <person name="Ospina-Giraldo M.D."/>
            <person name="Morris P.F."/>
            <person name="Phuntumart V."/>
            <person name="Putnam N.H."/>
            <person name="Rash S."/>
            <person name="Rose J.K."/>
            <person name="Sakihama Y."/>
            <person name="Salamov A.A."/>
            <person name="Savidor A."/>
            <person name="Scheuring C.F."/>
            <person name="Smith B.M."/>
            <person name="Sobral B.W."/>
            <person name="Terry A."/>
            <person name="Torto-Alalibo T.A."/>
            <person name="Win J."/>
            <person name="Xu Z."/>
            <person name="Zhang H."/>
            <person name="Grigoriev I.V."/>
            <person name="Rokhsar D.S."/>
            <person name="Boore J.L."/>
        </authorList>
    </citation>
    <scope>NUCLEOTIDE SEQUENCE [LARGE SCALE GENOMIC DNA]</scope>
    <source>
        <strain evidence="6 7">P6497</strain>
    </source>
</reference>
<protein>
    <recommendedName>
        <fullName evidence="8">DUF659 domain-containing protein</fullName>
    </recommendedName>
</protein>
<dbReference type="InterPro" id="IPR052035">
    <property type="entry name" value="ZnF_BED_domain_contain"/>
</dbReference>
<dbReference type="PANTHER" id="PTHR46481">
    <property type="entry name" value="ZINC FINGER BED DOMAIN-CONTAINING PROTEIN 4"/>
    <property type="match status" value="1"/>
</dbReference>
<evidence type="ECO:0000256" key="5">
    <source>
        <dbReference type="ARBA" id="ARBA00023242"/>
    </source>
</evidence>
<accession>G5A1R4</accession>
<keyword evidence="7" id="KW-1185">Reference proteome</keyword>
<dbReference type="RefSeq" id="XP_009533607.1">
    <property type="nucleotide sequence ID" value="XM_009535312.1"/>
</dbReference>
<dbReference type="PANTHER" id="PTHR46481:SF10">
    <property type="entry name" value="ZINC FINGER BED DOMAIN-CONTAINING PROTEIN 39"/>
    <property type="match status" value="1"/>
</dbReference>